<dbReference type="GO" id="GO:0004329">
    <property type="term" value="F:formate-tetrahydrofolate ligase activity"/>
    <property type="evidence" value="ECO:0007669"/>
    <property type="project" value="UniProtKB-EC"/>
</dbReference>
<protein>
    <recommendedName>
        <fullName evidence="5">C-1-tetrahydrofolate synthase, cytoplasmic</fullName>
        <ecNumber evidence="4">1.5.1.5</ecNumber>
        <ecNumber evidence="3">3.5.4.9</ecNumber>
    </recommendedName>
</protein>
<evidence type="ECO:0000256" key="7">
    <source>
        <dbReference type="ARBA" id="ARBA00022801"/>
    </source>
</evidence>
<reference evidence="16" key="1">
    <citation type="journal article" date="2017" name="bioRxiv">
        <title>Comparative analysis of the genomes of Stylophora pistillata and Acropora digitifera provides evidence for extensive differences between species of corals.</title>
        <authorList>
            <person name="Voolstra C.R."/>
            <person name="Li Y."/>
            <person name="Liew Y.J."/>
            <person name="Baumgarten S."/>
            <person name="Zoccola D."/>
            <person name="Flot J.-F."/>
            <person name="Tambutte S."/>
            <person name="Allemand D."/>
            <person name="Aranda M."/>
        </authorList>
    </citation>
    <scope>NUCLEOTIDE SEQUENCE [LARGE SCALE GENOMIC DNA]</scope>
</reference>
<dbReference type="STRING" id="50429.A0A2B4R3N5"/>
<accession>A0A2B4R3N5</accession>
<dbReference type="CDD" id="cd01080">
    <property type="entry name" value="NAD_bind_m-THF_DH_Cyclohyd"/>
    <property type="match status" value="1"/>
</dbReference>
<sequence>LGSDPASEVYVSYKKRACEAVGMRSIEIHLPDNVTQEQALDYIDAFNEDNSLHGVLIQLPAPKQIDPDALVEYLKPEKDVDGLHPLNMGLLSRGSSRAIVPCTPKGCLTLIKGVVEESLQGLNAVVIGRSNLMGKPMAQLLLKEDCTVTVVHSKTQNPEDTIRSADIVIAAAGVPQLVTASWVQEGAIVIDVGITRQETKKGSTRLVGDVHFKGVLPKVRAITPVPGGVGPMTVSSLLENTLEAFERTLNI</sequence>
<keyword evidence="8" id="KW-0521">NADP</keyword>
<dbReference type="Gene3D" id="3.40.50.10860">
    <property type="entry name" value="Leucine Dehydrogenase, chain A, domain 1"/>
    <property type="match status" value="1"/>
</dbReference>
<comment type="caution">
    <text evidence="15">The sequence shown here is derived from an EMBL/GenBank/DDBJ whole genome shotgun (WGS) entry which is preliminary data.</text>
</comment>
<comment type="catalytic activity">
    <reaction evidence="12">
        <text>(6S)-5,6,7,8-tetrahydrofolate + formate + ATP = (6R)-10-formyltetrahydrofolate + ADP + phosphate</text>
        <dbReference type="Rhea" id="RHEA:20221"/>
        <dbReference type="ChEBI" id="CHEBI:15740"/>
        <dbReference type="ChEBI" id="CHEBI:30616"/>
        <dbReference type="ChEBI" id="CHEBI:43474"/>
        <dbReference type="ChEBI" id="CHEBI:57453"/>
        <dbReference type="ChEBI" id="CHEBI:195366"/>
        <dbReference type="ChEBI" id="CHEBI:456216"/>
        <dbReference type="EC" id="6.3.4.3"/>
    </reaction>
</comment>
<keyword evidence="7" id="KW-0378">Hydrolase</keyword>
<dbReference type="GO" id="GO:0004477">
    <property type="term" value="F:methenyltetrahydrofolate cyclohydrolase activity"/>
    <property type="evidence" value="ECO:0007669"/>
    <property type="project" value="UniProtKB-EC"/>
</dbReference>
<evidence type="ECO:0000256" key="3">
    <source>
        <dbReference type="ARBA" id="ARBA00012776"/>
    </source>
</evidence>
<organism evidence="15 16">
    <name type="scientific">Stylophora pistillata</name>
    <name type="common">Smooth cauliflower coral</name>
    <dbReference type="NCBI Taxonomy" id="50429"/>
    <lineage>
        <taxon>Eukaryota</taxon>
        <taxon>Metazoa</taxon>
        <taxon>Cnidaria</taxon>
        <taxon>Anthozoa</taxon>
        <taxon>Hexacorallia</taxon>
        <taxon>Scleractinia</taxon>
        <taxon>Astrocoeniina</taxon>
        <taxon>Pocilloporidae</taxon>
        <taxon>Stylophora</taxon>
    </lineage>
</organism>
<dbReference type="SUPFAM" id="SSF53223">
    <property type="entry name" value="Aminoacid dehydrogenase-like, N-terminal domain"/>
    <property type="match status" value="1"/>
</dbReference>
<evidence type="ECO:0000256" key="12">
    <source>
        <dbReference type="ARBA" id="ARBA00049033"/>
    </source>
</evidence>
<comment type="pathway">
    <text evidence="1">One-carbon metabolism; tetrahydrofolate interconversion.</text>
</comment>
<evidence type="ECO:0000256" key="2">
    <source>
        <dbReference type="ARBA" id="ARBA00011738"/>
    </source>
</evidence>
<dbReference type="AlphaFoldDB" id="A0A2B4R3N5"/>
<dbReference type="EMBL" id="LSMT01004534">
    <property type="protein sequence ID" value="PFX11008.1"/>
    <property type="molecule type" value="Genomic_DNA"/>
</dbReference>
<dbReference type="HAMAP" id="MF_01576">
    <property type="entry name" value="THF_DHG_CYH"/>
    <property type="match status" value="1"/>
</dbReference>
<dbReference type="SUPFAM" id="SSF51735">
    <property type="entry name" value="NAD(P)-binding Rossmann-fold domains"/>
    <property type="match status" value="1"/>
</dbReference>
<comment type="subunit">
    <text evidence="2">Homodimer.</text>
</comment>
<dbReference type="InterPro" id="IPR020630">
    <property type="entry name" value="THF_DH/CycHdrlase_cat_dom"/>
</dbReference>
<dbReference type="GO" id="GO:0004488">
    <property type="term" value="F:methylenetetrahydrofolate dehydrogenase (NADP+) activity"/>
    <property type="evidence" value="ECO:0007669"/>
    <property type="project" value="UniProtKB-EC"/>
</dbReference>
<keyword evidence="10" id="KW-0511">Multifunctional enzyme</keyword>
<evidence type="ECO:0000256" key="6">
    <source>
        <dbReference type="ARBA" id="ARBA00022563"/>
    </source>
</evidence>
<name>A0A2B4R3N5_STYPI</name>
<dbReference type="InterPro" id="IPR020631">
    <property type="entry name" value="THF_DH/CycHdrlase_NAD-bd_dom"/>
</dbReference>
<evidence type="ECO:0000259" key="14">
    <source>
        <dbReference type="Pfam" id="PF02882"/>
    </source>
</evidence>
<evidence type="ECO:0000256" key="1">
    <source>
        <dbReference type="ARBA" id="ARBA00004777"/>
    </source>
</evidence>
<dbReference type="Gene3D" id="3.40.50.720">
    <property type="entry name" value="NAD(P)-binding Rossmann-like Domain"/>
    <property type="match status" value="1"/>
</dbReference>
<evidence type="ECO:0000256" key="9">
    <source>
        <dbReference type="ARBA" id="ARBA00023002"/>
    </source>
</evidence>
<dbReference type="PRINTS" id="PR00085">
    <property type="entry name" value="THFDHDRGNASE"/>
</dbReference>
<feature type="domain" description="Tetrahydrofolate dehydrogenase/cyclohydrolase catalytic" evidence="13">
    <location>
        <begin position="2"/>
        <end position="81"/>
    </location>
</feature>
<keyword evidence="6" id="KW-0554">One-carbon metabolism</keyword>
<evidence type="ECO:0000256" key="5">
    <source>
        <dbReference type="ARBA" id="ARBA00017592"/>
    </source>
</evidence>
<evidence type="ECO:0000259" key="13">
    <source>
        <dbReference type="Pfam" id="PF00763"/>
    </source>
</evidence>
<evidence type="ECO:0000313" key="15">
    <source>
        <dbReference type="EMBL" id="PFX11008.1"/>
    </source>
</evidence>
<dbReference type="InterPro" id="IPR046346">
    <property type="entry name" value="Aminoacid_DH-like_N_sf"/>
</dbReference>
<proteinExistence type="inferred from homology"/>
<dbReference type="PANTHER" id="PTHR48099">
    <property type="entry name" value="C-1-TETRAHYDROFOLATE SYNTHASE, CYTOPLASMIC-RELATED"/>
    <property type="match status" value="1"/>
</dbReference>
<dbReference type="GO" id="GO:0005829">
    <property type="term" value="C:cytosol"/>
    <property type="evidence" value="ECO:0007669"/>
    <property type="project" value="TreeGrafter"/>
</dbReference>
<comment type="catalytic activity">
    <reaction evidence="11">
        <text>(6R)-5,10-methenyltetrahydrofolate + H2O = (6R)-10-formyltetrahydrofolate + H(+)</text>
        <dbReference type="Rhea" id="RHEA:23700"/>
        <dbReference type="ChEBI" id="CHEBI:15377"/>
        <dbReference type="ChEBI" id="CHEBI:15378"/>
        <dbReference type="ChEBI" id="CHEBI:57455"/>
        <dbReference type="ChEBI" id="CHEBI:195366"/>
        <dbReference type="EC" id="3.5.4.9"/>
    </reaction>
</comment>
<dbReference type="InterPro" id="IPR000672">
    <property type="entry name" value="THF_DH/CycHdrlase"/>
</dbReference>
<dbReference type="EC" id="1.5.1.5" evidence="4"/>
<dbReference type="EC" id="3.5.4.9" evidence="3"/>
<dbReference type="GO" id="GO:0035999">
    <property type="term" value="P:tetrahydrofolate interconversion"/>
    <property type="evidence" value="ECO:0007669"/>
    <property type="project" value="TreeGrafter"/>
</dbReference>
<dbReference type="OrthoDB" id="1845775at2759"/>
<evidence type="ECO:0000256" key="10">
    <source>
        <dbReference type="ARBA" id="ARBA00023268"/>
    </source>
</evidence>
<evidence type="ECO:0000256" key="4">
    <source>
        <dbReference type="ARBA" id="ARBA00012859"/>
    </source>
</evidence>
<dbReference type="Pfam" id="PF02882">
    <property type="entry name" value="THF_DHG_CYH_C"/>
    <property type="match status" value="1"/>
</dbReference>
<dbReference type="InterPro" id="IPR036291">
    <property type="entry name" value="NAD(P)-bd_dom_sf"/>
</dbReference>
<evidence type="ECO:0000256" key="11">
    <source>
        <dbReference type="ARBA" id="ARBA00036357"/>
    </source>
</evidence>
<dbReference type="PROSITE" id="PS00767">
    <property type="entry name" value="THF_DHG_CYH_2"/>
    <property type="match status" value="1"/>
</dbReference>
<evidence type="ECO:0000256" key="8">
    <source>
        <dbReference type="ARBA" id="ARBA00022857"/>
    </source>
</evidence>
<dbReference type="Proteomes" id="UP000225706">
    <property type="component" value="Unassembled WGS sequence"/>
</dbReference>
<keyword evidence="9" id="KW-0560">Oxidoreductase</keyword>
<feature type="domain" description="Tetrahydrofolate dehydrogenase/cyclohydrolase NAD(P)-binding" evidence="14">
    <location>
        <begin position="101"/>
        <end position="247"/>
    </location>
</feature>
<dbReference type="Pfam" id="PF00763">
    <property type="entry name" value="THF_DHG_CYH"/>
    <property type="match status" value="1"/>
</dbReference>
<keyword evidence="16" id="KW-1185">Reference proteome</keyword>
<dbReference type="FunFam" id="3.40.50.10860:FF:000005">
    <property type="entry name" value="C-1-tetrahydrofolate synthase, cytoplasmic, putative"/>
    <property type="match status" value="1"/>
</dbReference>
<evidence type="ECO:0000313" key="16">
    <source>
        <dbReference type="Proteomes" id="UP000225706"/>
    </source>
</evidence>
<dbReference type="FunFam" id="3.40.50.720:FF:000006">
    <property type="entry name" value="Bifunctional protein FolD"/>
    <property type="match status" value="1"/>
</dbReference>
<dbReference type="InterPro" id="IPR020867">
    <property type="entry name" value="THF_DH/CycHdrlase_CS"/>
</dbReference>
<dbReference type="PANTHER" id="PTHR48099:SF5">
    <property type="entry name" value="C-1-TETRAHYDROFOLATE SYNTHASE, CYTOPLASMIC"/>
    <property type="match status" value="1"/>
</dbReference>
<feature type="non-terminal residue" evidence="15">
    <location>
        <position position="1"/>
    </location>
</feature>
<gene>
    <name evidence="15" type="primary">folD1</name>
    <name evidence="15" type="ORF">AWC38_SpisGene25597</name>
</gene>